<evidence type="ECO:0000313" key="3">
    <source>
        <dbReference type="Proteomes" id="UP000266861"/>
    </source>
</evidence>
<comment type="caution">
    <text evidence="2">The sequence shown here is derived from an EMBL/GenBank/DDBJ whole genome shotgun (WGS) entry which is preliminary data.</text>
</comment>
<organism evidence="2 3">
    <name type="scientific">Diversispora epigaea</name>
    <dbReference type="NCBI Taxonomy" id="1348612"/>
    <lineage>
        <taxon>Eukaryota</taxon>
        <taxon>Fungi</taxon>
        <taxon>Fungi incertae sedis</taxon>
        <taxon>Mucoromycota</taxon>
        <taxon>Glomeromycotina</taxon>
        <taxon>Glomeromycetes</taxon>
        <taxon>Diversisporales</taxon>
        <taxon>Diversisporaceae</taxon>
        <taxon>Diversispora</taxon>
    </lineage>
</organism>
<name>A0A397JBJ6_9GLOM</name>
<feature type="region of interest" description="Disordered" evidence="1">
    <location>
        <begin position="1"/>
        <end position="22"/>
    </location>
</feature>
<feature type="compositionally biased region" description="Basic and acidic residues" evidence="1">
    <location>
        <begin position="1"/>
        <end position="18"/>
    </location>
</feature>
<dbReference type="Proteomes" id="UP000266861">
    <property type="component" value="Unassembled WGS sequence"/>
</dbReference>
<proteinExistence type="predicted"/>
<evidence type="ECO:0000313" key="2">
    <source>
        <dbReference type="EMBL" id="RHZ82524.1"/>
    </source>
</evidence>
<accession>A0A397JBJ6</accession>
<dbReference type="AlphaFoldDB" id="A0A397JBJ6"/>
<dbReference type="OrthoDB" id="2963168at2759"/>
<dbReference type="EMBL" id="PQFF01000102">
    <property type="protein sequence ID" value="RHZ82524.1"/>
    <property type="molecule type" value="Genomic_DNA"/>
</dbReference>
<keyword evidence="3" id="KW-1185">Reference proteome</keyword>
<protein>
    <submittedName>
        <fullName evidence="2">Uncharacterized protein</fullName>
    </submittedName>
</protein>
<reference evidence="2 3" key="1">
    <citation type="submission" date="2018-08" db="EMBL/GenBank/DDBJ databases">
        <title>Genome and evolution of the arbuscular mycorrhizal fungus Diversispora epigaea (formerly Glomus versiforme) and its bacterial endosymbionts.</title>
        <authorList>
            <person name="Sun X."/>
            <person name="Fei Z."/>
            <person name="Harrison M."/>
        </authorList>
    </citation>
    <scope>NUCLEOTIDE SEQUENCE [LARGE SCALE GENOMIC DNA]</scope>
    <source>
        <strain evidence="2 3">IT104</strain>
    </source>
</reference>
<gene>
    <name evidence="2" type="ORF">Glove_109g302</name>
</gene>
<sequence length="110" mass="12570">MPYEDKGYHTRMKDEKSKLPSGTGKICHAPDINFLENALLVLTAPAEYSVKSIGILRECVYNADYWASKKLKFIIEAAIYCMQILKEHFCVLKGANNNHEIEIRGKLNHQ</sequence>
<evidence type="ECO:0000256" key="1">
    <source>
        <dbReference type="SAM" id="MobiDB-lite"/>
    </source>
</evidence>